<name>A0ABY1JV25_9BACL</name>
<organism evidence="1 2">
    <name type="scientific">Paenibacillus macquariensis</name>
    <dbReference type="NCBI Taxonomy" id="948756"/>
    <lineage>
        <taxon>Bacteria</taxon>
        <taxon>Bacillati</taxon>
        <taxon>Bacillota</taxon>
        <taxon>Bacilli</taxon>
        <taxon>Bacillales</taxon>
        <taxon>Paenibacillaceae</taxon>
        <taxon>Paenibacillus</taxon>
    </lineage>
</organism>
<accession>A0ABY1JV25</accession>
<sequence>MQIAVHSFLKETKLSEEELKQTLTYLNKKIDIIGTDNVELRNPLNLDESVFYFRDRETPLTGQEMITGDYLIFDSTGHNEDMFIKQYNSINELEEEITAGGRITNPFTTFQIAIVLGKVRHFNITFTNGDELI</sequence>
<evidence type="ECO:0000313" key="2">
    <source>
        <dbReference type="Proteomes" id="UP000186666"/>
    </source>
</evidence>
<comment type="caution">
    <text evidence="1">The sequence shown here is derived from an EMBL/GenBank/DDBJ whole genome shotgun (WGS) entry which is preliminary data.</text>
</comment>
<reference evidence="1 2" key="1">
    <citation type="submission" date="2017-01" db="EMBL/GenBank/DDBJ databases">
        <authorList>
            <person name="Varghese N."/>
            <person name="Submissions S."/>
        </authorList>
    </citation>
    <scope>NUCLEOTIDE SEQUENCE [LARGE SCALE GENOMIC DNA]</scope>
    <source>
        <strain evidence="1 2">ATCC 23464</strain>
    </source>
</reference>
<evidence type="ECO:0000313" key="1">
    <source>
        <dbReference type="EMBL" id="SIQ82211.1"/>
    </source>
</evidence>
<gene>
    <name evidence="1" type="ORF">SAMN05421578_104215</name>
</gene>
<dbReference type="EMBL" id="FTNK01000004">
    <property type="protein sequence ID" value="SIQ82211.1"/>
    <property type="molecule type" value="Genomic_DNA"/>
</dbReference>
<protein>
    <submittedName>
        <fullName evidence="1">Uncharacterized protein</fullName>
    </submittedName>
</protein>
<proteinExistence type="predicted"/>
<keyword evidence="2" id="KW-1185">Reference proteome</keyword>
<dbReference type="Proteomes" id="UP000186666">
    <property type="component" value="Unassembled WGS sequence"/>
</dbReference>